<protein>
    <submittedName>
        <fullName evidence="1">Uncharacterized protein</fullName>
    </submittedName>
</protein>
<sequence>MGSTSCSSDEVEDDEYRNVSDVLLALEKAAQTPNVHRVDLRKAFQMEKLNAFQNIYGGDEDPFADNTGGGVVNAAWADRLKKSYSEIFRAKSILQTLLDVTNELQSRFELSQERIKVAKRSKGIKSLPDELLAKIFWFSVWEMGRNGVKRAMELSQVSRWFRNVALDTRALWATLSSVSSLDQTKMLVSRAGPTETFHVFIRLDWPIEIHPFIEICGPAISRWKSLTLNYHRSTDNTDRALSKALVGLLSLFVESRLRSTSLEEIAVIGDRLYPHSSYGCTLTEDVQHWATNLRSLRCSYFLPSLSSPLSTISTLVIIHEIHSLMLASPLKMLLELLLKLPNLSTFELEAHEAHGKYRNEILPATECSTITTFRLQLPGFPLEDFISSNGSCIATLMSALCMPSLEELSISIGIMDHDENFSESESAKLSQRLSHLSRALLAKHSGQIKSLFFDLWIETYSPEEDVTSSLTLNIPFDTITYVPSVTISSFMPVIFSRRADDEDLRHTSDITSECLLLPELKFIGCEHMTTVDLRRTIGSLESLGVWSRVKKLTVQDCKHITREDALNLVGEDRLQYLEWHVELQRSRTLDVDDDYGIESHYSYY</sequence>
<accession>A0A0H2RTX7</accession>
<name>A0A0H2RTX7_9AGAM</name>
<dbReference type="Proteomes" id="UP000053477">
    <property type="component" value="Unassembled WGS sequence"/>
</dbReference>
<dbReference type="AlphaFoldDB" id="A0A0H2RTX7"/>
<keyword evidence="2" id="KW-1185">Reference proteome</keyword>
<dbReference type="EMBL" id="KQ086097">
    <property type="protein sequence ID" value="KLO08296.1"/>
    <property type="molecule type" value="Genomic_DNA"/>
</dbReference>
<reference evidence="1 2" key="1">
    <citation type="submission" date="2015-04" db="EMBL/GenBank/DDBJ databases">
        <title>Complete genome sequence of Schizopora paradoxa KUC8140, a cosmopolitan wood degrader in East Asia.</title>
        <authorList>
            <consortium name="DOE Joint Genome Institute"/>
            <person name="Min B."/>
            <person name="Park H."/>
            <person name="Jang Y."/>
            <person name="Kim J.-J."/>
            <person name="Kim K.H."/>
            <person name="Pangilinan J."/>
            <person name="Lipzen A."/>
            <person name="Riley R."/>
            <person name="Grigoriev I.V."/>
            <person name="Spatafora J.W."/>
            <person name="Choi I.-G."/>
        </authorList>
    </citation>
    <scope>NUCLEOTIDE SEQUENCE [LARGE SCALE GENOMIC DNA]</scope>
    <source>
        <strain evidence="1 2">KUC8140</strain>
    </source>
</reference>
<evidence type="ECO:0000313" key="2">
    <source>
        <dbReference type="Proteomes" id="UP000053477"/>
    </source>
</evidence>
<dbReference type="OrthoDB" id="2995388at2759"/>
<dbReference type="Gene3D" id="1.20.1280.50">
    <property type="match status" value="1"/>
</dbReference>
<dbReference type="InParanoid" id="A0A0H2RTX7"/>
<organism evidence="1 2">
    <name type="scientific">Schizopora paradoxa</name>
    <dbReference type="NCBI Taxonomy" id="27342"/>
    <lineage>
        <taxon>Eukaryota</taxon>
        <taxon>Fungi</taxon>
        <taxon>Dikarya</taxon>
        <taxon>Basidiomycota</taxon>
        <taxon>Agaricomycotina</taxon>
        <taxon>Agaricomycetes</taxon>
        <taxon>Hymenochaetales</taxon>
        <taxon>Schizoporaceae</taxon>
        <taxon>Schizopora</taxon>
    </lineage>
</organism>
<evidence type="ECO:0000313" key="1">
    <source>
        <dbReference type="EMBL" id="KLO08296.1"/>
    </source>
</evidence>
<proteinExistence type="predicted"/>
<gene>
    <name evidence="1" type="ORF">SCHPADRAFT_1001042</name>
</gene>